<keyword evidence="4 10" id="KW-0728">SH3 domain</keyword>
<sequence>MIWRLARCTGAFALQRAETPPPTQLTSTPGRKTAFLFGADAITSVILKLESYQAIRSLGFTKEYIKHELVEKNSPYWLILFKPSKEQEDLILPATWDGVTHIVSSLYPHAHHNLLEYLETQKNTAFRKFEKQAGFKFLECRRNEQGTFPHKNFTAVSCSLELHCKLDSFSTSINELADYCERNCIKTGQSTQALEDTKKYYQVNMLATGMLELLDKQMQHLGEMEANVSHISQLQVVLHLLVPWPRPLPLEPLLLPLLEGDLVPPPPPPPPPPMGGTKKFDRSTVSPKPEDKPKPKVQPQLSSGGGGGFGPFGFDPSSVKLKKTSGRRGASTLPKDSPTPGSPSSPRDSATPPAPAPVIGGPNWSKARPSPIVAQKPRRDSFKRDSSTSGGVPATPPPPPPGESRKTTPPATQPTAPKPKSREPPGPAPFNPEDILKARLSSRKGSKAPVDLPPPPPPSEPDWAPKKYLEKVKAIYDYTKDRDDELTFVTGEIIYIVKKNDDGWYEGVTNGVNGLFPGNYVETVSPGNMNE</sequence>
<evidence type="ECO:0000256" key="2">
    <source>
        <dbReference type="ARBA" id="ARBA00004510"/>
    </source>
</evidence>
<feature type="domain" description="SH3" evidence="12">
    <location>
        <begin position="467"/>
        <end position="526"/>
    </location>
</feature>
<dbReference type="Gene3D" id="2.30.30.40">
    <property type="entry name" value="SH3 Domains"/>
    <property type="match status" value="1"/>
</dbReference>
<keyword evidence="6" id="KW-0597">Phosphoprotein</keyword>
<name>A0AA35R928_GEOBA</name>
<dbReference type="Proteomes" id="UP001174909">
    <property type="component" value="Unassembled WGS sequence"/>
</dbReference>
<evidence type="ECO:0000259" key="12">
    <source>
        <dbReference type="PROSITE" id="PS50002"/>
    </source>
</evidence>
<evidence type="ECO:0000256" key="3">
    <source>
        <dbReference type="ARBA" id="ARBA00010020"/>
    </source>
</evidence>
<dbReference type="InterPro" id="IPR001452">
    <property type="entry name" value="SH3_domain"/>
</dbReference>
<dbReference type="InterPro" id="IPR028455">
    <property type="entry name" value="ABI3_SH3"/>
</dbReference>
<dbReference type="InterPro" id="IPR036028">
    <property type="entry name" value="SH3-like_dom_sf"/>
</dbReference>
<dbReference type="Pfam" id="PF00018">
    <property type="entry name" value="SH3_1"/>
    <property type="match status" value="1"/>
</dbReference>
<dbReference type="SMART" id="SM00326">
    <property type="entry name" value="SH3"/>
    <property type="match status" value="1"/>
</dbReference>
<keyword evidence="8" id="KW-0206">Cytoskeleton</keyword>
<dbReference type="EMBL" id="CASHTH010000732">
    <property type="protein sequence ID" value="CAI8006874.1"/>
    <property type="molecule type" value="Genomic_DNA"/>
</dbReference>
<dbReference type="PANTHER" id="PTHR14167">
    <property type="entry name" value="SH3 DOMAIN-CONTAINING"/>
    <property type="match status" value="1"/>
</dbReference>
<protein>
    <submittedName>
        <fullName evidence="13">Abl interactor 1</fullName>
    </submittedName>
</protein>
<dbReference type="SUPFAM" id="SSF50044">
    <property type="entry name" value="SH3-domain"/>
    <property type="match status" value="1"/>
</dbReference>
<dbReference type="GO" id="GO:0005856">
    <property type="term" value="C:cytoskeleton"/>
    <property type="evidence" value="ECO:0007669"/>
    <property type="project" value="UniProtKB-SubCell"/>
</dbReference>
<feature type="compositionally biased region" description="Pro residues" evidence="11">
    <location>
        <begin position="264"/>
        <end position="274"/>
    </location>
</feature>
<dbReference type="InterPro" id="IPR050384">
    <property type="entry name" value="Endophilin_SH3RF"/>
</dbReference>
<gene>
    <name evidence="13" type="ORF">GBAR_LOCUS4945</name>
</gene>
<proteinExistence type="inferred from homology"/>
<keyword evidence="9" id="KW-0966">Cell projection</keyword>
<feature type="compositionally biased region" description="Basic and acidic residues" evidence="11">
    <location>
        <begin position="278"/>
        <end position="294"/>
    </location>
</feature>
<comment type="subcellular location">
    <subcellularLocation>
        <location evidence="2">Cell projection</location>
        <location evidence="2">Lamellipodium</location>
    </subcellularLocation>
    <subcellularLocation>
        <location evidence="1">Cytoplasm</location>
        <location evidence="1">Cytoskeleton</location>
    </subcellularLocation>
</comment>
<feature type="region of interest" description="Disordered" evidence="11">
    <location>
        <begin position="264"/>
        <end position="464"/>
    </location>
</feature>
<evidence type="ECO:0000313" key="13">
    <source>
        <dbReference type="EMBL" id="CAI8006874.1"/>
    </source>
</evidence>
<evidence type="ECO:0000256" key="8">
    <source>
        <dbReference type="ARBA" id="ARBA00023212"/>
    </source>
</evidence>
<dbReference type="GO" id="GO:0030027">
    <property type="term" value="C:lamellipodium"/>
    <property type="evidence" value="ECO:0007669"/>
    <property type="project" value="UniProtKB-SubCell"/>
</dbReference>
<accession>A0AA35R928</accession>
<dbReference type="PROSITE" id="PS50002">
    <property type="entry name" value="SH3"/>
    <property type="match status" value="1"/>
</dbReference>
<dbReference type="PANTHER" id="PTHR14167:SF116">
    <property type="entry name" value="CAP, ISOFORM AC"/>
    <property type="match status" value="1"/>
</dbReference>
<reference evidence="13" key="1">
    <citation type="submission" date="2023-03" db="EMBL/GenBank/DDBJ databases">
        <authorList>
            <person name="Steffen K."/>
            <person name="Cardenas P."/>
        </authorList>
    </citation>
    <scope>NUCLEOTIDE SEQUENCE</scope>
</reference>
<evidence type="ECO:0000256" key="10">
    <source>
        <dbReference type="PROSITE-ProRule" id="PRU00192"/>
    </source>
</evidence>
<keyword evidence="14" id="KW-1185">Reference proteome</keyword>
<feature type="compositionally biased region" description="Pro residues" evidence="11">
    <location>
        <begin position="451"/>
        <end position="460"/>
    </location>
</feature>
<evidence type="ECO:0000256" key="9">
    <source>
        <dbReference type="ARBA" id="ARBA00023273"/>
    </source>
</evidence>
<dbReference type="CDD" id="cd11826">
    <property type="entry name" value="SH3_Abi"/>
    <property type="match status" value="1"/>
</dbReference>
<evidence type="ECO:0000256" key="6">
    <source>
        <dbReference type="ARBA" id="ARBA00022553"/>
    </source>
</evidence>
<dbReference type="AlphaFoldDB" id="A0AA35R928"/>
<evidence type="ECO:0000313" key="14">
    <source>
        <dbReference type="Proteomes" id="UP001174909"/>
    </source>
</evidence>
<dbReference type="Gene3D" id="6.10.140.1620">
    <property type="match status" value="1"/>
</dbReference>
<dbReference type="FunFam" id="2.30.30.40:FF:000002">
    <property type="entry name" value="abl interactor 1 isoform X1"/>
    <property type="match status" value="1"/>
</dbReference>
<evidence type="ECO:0000256" key="5">
    <source>
        <dbReference type="ARBA" id="ARBA00022490"/>
    </source>
</evidence>
<evidence type="ECO:0000256" key="4">
    <source>
        <dbReference type="ARBA" id="ARBA00022443"/>
    </source>
</evidence>
<feature type="compositionally biased region" description="Basic and acidic residues" evidence="11">
    <location>
        <begin position="377"/>
        <end position="386"/>
    </location>
</feature>
<keyword evidence="5" id="KW-0963">Cytoplasm</keyword>
<evidence type="ECO:0000256" key="7">
    <source>
        <dbReference type="ARBA" id="ARBA00023054"/>
    </source>
</evidence>
<dbReference type="PRINTS" id="PR00452">
    <property type="entry name" value="SH3DOMAIN"/>
</dbReference>
<comment type="similarity">
    <text evidence="3">Belongs to the ABI family.</text>
</comment>
<evidence type="ECO:0000256" key="11">
    <source>
        <dbReference type="SAM" id="MobiDB-lite"/>
    </source>
</evidence>
<evidence type="ECO:0000256" key="1">
    <source>
        <dbReference type="ARBA" id="ARBA00004245"/>
    </source>
</evidence>
<dbReference type="PRINTS" id="PR00499">
    <property type="entry name" value="P67PHOX"/>
</dbReference>
<organism evidence="13 14">
    <name type="scientific">Geodia barretti</name>
    <name type="common">Barrett's horny sponge</name>
    <dbReference type="NCBI Taxonomy" id="519541"/>
    <lineage>
        <taxon>Eukaryota</taxon>
        <taxon>Metazoa</taxon>
        <taxon>Porifera</taxon>
        <taxon>Demospongiae</taxon>
        <taxon>Heteroscleromorpha</taxon>
        <taxon>Tetractinellida</taxon>
        <taxon>Astrophorina</taxon>
        <taxon>Geodiidae</taxon>
        <taxon>Geodia</taxon>
    </lineage>
</organism>
<comment type="caution">
    <text evidence="13">The sequence shown here is derived from an EMBL/GenBank/DDBJ whole genome shotgun (WGS) entry which is preliminary data.</text>
</comment>
<keyword evidence="7" id="KW-0175">Coiled coil</keyword>